<dbReference type="AlphaFoldDB" id="A0A8W8N368"/>
<dbReference type="PANTHER" id="PTHR24104">
    <property type="entry name" value="E3 UBIQUITIN-PROTEIN LIGASE NHLRC1-RELATED"/>
    <property type="match status" value="1"/>
</dbReference>
<dbReference type="GO" id="GO:0000209">
    <property type="term" value="P:protein polyubiquitination"/>
    <property type="evidence" value="ECO:0007669"/>
    <property type="project" value="TreeGrafter"/>
</dbReference>
<accession>A0A8W8N368</accession>
<keyword evidence="3" id="KW-1185">Reference proteome</keyword>
<dbReference type="GO" id="GO:0008270">
    <property type="term" value="F:zinc ion binding"/>
    <property type="evidence" value="ECO:0007669"/>
    <property type="project" value="UniProtKB-KW"/>
</dbReference>
<organism evidence="2 3">
    <name type="scientific">Magallana gigas</name>
    <name type="common">Pacific oyster</name>
    <name type="synonym">Crassostrea gigas</name>
    <dbReference type="NCBI Taxonomy" id="29159"/>
    <lineage>
        <taxon>Eukaryota</taxon>
        <taxon>Metazoa</taxon>
        <taxon>Spiralia</taxon>
        <taxon>Lophotrochozoa</taxon>
        <taxon>Mollusca</taxon>
        <taxon>Bivalvia</taxon>
        <taxon>Autobranchia</taxon>
        <taxon>Pteriomorphia</taxon>
        <taxon>Ostreida</taxon>
        <taxon>Ostreoidea</taxon>
        <taxon>Ostreidae</taxon>
        <taxon>Magallana</taxon>
    </lineage>
</organism>
<name>A0A8W8N368_MAGGI</name>
<evidence type="ECO:0008006" key="4">
    <source>
        <dbReference type="Google" id="ProtNLM"/>
    </source>
</evidence>
<proteinExistence type="predicted"/>
<dbReference type="Proteomes" id="UP000005408">
    <property type="component" value="Unassembled WGS sequence"/>
</dbReference>
<dbReference type="EnsemblMetazoa" id="G3752.1">
    <property type="protein sequence ID" value="G3752.1:cds"/>
    <property type="gene ID" value="G3752"/>
</dbReference>
<feature type="compositionally biased region" description="Polar residues" evidence="1">
    <location>
        <begin position="65"/>
        <end position="76"/>
    </location>
</feature>
<evidence type="ECO:0000313" key="3">
    <source>
        <dbReference type="Proteomes" id="UP000005408"/>
    </source>
</evidence>
<evidence type="ECO:0000313" key="2">
    <source>
        <dbReference type="EnsemblMetazoa" id="G3752.1:cds"/>
    </source>
</evidence>
<dbReference type="PANTHER" id="PTHR24104:SF25">
    <property type="entry name" value="PROTEIN LIN-41"/>
    <property type="match status" value="1"/>
</dbReference>
<dbReference type="SUPFAM" id="SSF63829">
    <property type="entry name" value="Calcium-dependent phosphotriesterase"/>
    <property type="match status" value="1"/>
</dbReference>
<protein>
    <recommendedName>
        <fullName evidence="4">Tripartite motif-containing protein 2</fullName>
    </recommendedName>
</protein>
<evidence type="ECO:0000256" key="1">
    <source>
        <dbReference type="SAM" id="MobiDB-lite"/>
    </source>
</evidence>
<dbReference type="InterPro" id="IPR011042">
    <property type="entry name" value="6-blade_b-propeller_TolB-like"/>
</dbReference>
<dbReference type="Gene3D" id="2.120.10.30">
    <property type="entry name" value="TolB, C-terminal domain"/>
    <property type="match status" value="1"/>
</dbReference>
<reference evidence="2" key="1">
    <citation type="submission" date="2022-08" db="UniProtKB">
        <authorList>
            <consortium name="EnsemblMetazoa"/>
        </authorList>
    </citation>
    <scope>IDENTIFICATION</scope>
    <source>
        <strain evidence="2">05x7-T-G4-1.051#20</strain>
    </source>
</reference>
<dbReference type="InterPro" id="IPR050952">
    <property type="entry name" value="TRIM-NHL_E3_ligases"/>
</dbReference>
<feature type="region of interest" description="Disordered" evidence="1">
    <location>
        <begin position="56"/>
        <end position="76"/>
    </location>
</feature>
<sequence length="258" mass="29336">MATLGFDSQLSKAVLGFFEALEDELFLLKAAFYRQTDETNERLIVLQKEVSDLKRENLNKDQGRTDPSSTGNGASQSTTGLALLRLFENDNVSIRTHTDASPTGAIARVSNTGEHLMEIEFYDKGKTERFFVVPRRVAENKNGDIIVVDKIQRKEGRLQLFTKDGKVIKTFDGHKDIFERAFDPWDVACDYQQRLLVCDYTNNKIIIFQPNCDLFKVIASYDGGLRYPLCMGFDSSSRIWVGGKFEKVMVLSYDKEID</sequence>
<dbReference type="GO" id="GO:0043161">
    <property type="term" value="P:proteasome-mediated ubiquitin-dependent protein catabolic process"/>
    <property type="evidence" value="ECO:0007669"/>
    <property type="project" value="TreeGrafter"/>
</dbReference>
<dbReference type="GO" id="GO:0061630">
    <property type="term" value="F:ubiquitin protein ligase activity"/>
    <property type="evidence" value="ECO:0007669"/>
    <property type="project" value="TreeGrafter"/>
</dbReference>